<keyword evidence="8" id="KW-1278">Translocase</keyword>
<keyword evidence="6" id="KW-0547">Nucleotide-binding</keyword>
<dbReference type="InterPro" id="IPR003593">
    <property type="entry name" value="AAA+_ATPase"/>
</dbReference>
<dbReference type="PANTHER" id="PTHR43790:SF9">
    <property type="entry name" value="GALACTOFURANOSE TRANSPORTER ATP-BINDING PROTEIN YTFR"/>
    <property type="match status" value="1"/>
</dbReference>
<evidence type="ECO:0000256" key="7">
    <source>
        <dbReference type="ARBA" id="ARBA00022840"/>
    </source>
</evidence>
<evidence type="ECO:0000256" key="5">
    <source>
        <dbReference type="ARBA" id="ARBA00022737"/>
    </source>
</evidence>
<dbReference type="InterPro" id="IPR027417">
    <property type="entry name" value="P-loop_NTPase"/>
</dbReference>
<evidence type="ECO:0000256" key="9">
    <source>
        <dbReference type="ARBA" id="ARBA00023136"/>
    </source>
</evidence>
<feature type="domain" description="ABC transporter" evidence="10">
    <location>
        <begin position="275"/>
        <end position="520"/>
    </location>
</feature>
<dbReference type="FunFam" id="3.40.50.300:FF:000127">
    <property type="entry name" value="Ribose import ATP-binding protein RbsA"/>
    <property type="match status" value="1"/>
</dbReference>
<dbReference type="GO" id="GO:0016887">
    <property type="term" value="F:ATP hydrolysis activity"/>
    <property type="evidence" value="ECO:0007669"/>
    <property type="project" value="InterPro"/>
</dbReference>
<dbReference type="GO" id="GO:0005886">
    <property type="term" value="C:plasma membrane"/>
    <property type="evidence" value="ECO:0007669"/>
    <property type="project" value="UniProtKB-SubCell"/>
</dbReference>
<dbReference type="InterPro" id="IPR003439">
    <property type="entry name" value="ABC_transporter-like_ATP-bd"/>
</dbReference>
<keyword evidence="9" id="KW-0472">Membrane</keyword>
<dbReference type="InterPro" id="IPR050107">
    <property type="entry name" value="ABC_carbohydrate_import_ATPase"/>
</dbReference>
<reference evidence="11 12" key="1">
    <citation type="submission" date="2017-08" db="EMBL/GenBank/DDBJ databases">
        <authorList>
            <person name="de Groot N.N."/>
        </authorList>
    </citation>
    <scope>NUCLEOTIDE SEQUENCE [LARGE SCALE GENOMIC DNA]</scope>
    <source>
        <strain evidence="11 12">USBA 78</strain>
    </source>
</reference>
<evidence type="ECO:0000256" key="6">
    <source>
        <dbReference type="ARBA" id="ARBA00022741"/>
    </source>
</evidence>
<dbReference type="PROSITE" id="PS00211">
    <property type="entry name" value="ABC_TRANSPORTER_1"/>
    <property type="match status" value="1"/>
</dbReference>
<dbReference type="Gene3D" id="3.40.50.300">
    <property type="entry name" value="P-loop containing nucleotide triphosphate hydrolases"/>
    <property type="match status" value="2"/>
</dbReference>
<dbReference type="SUPFAM" id="SSF52540">
    <property type="entry name" value="P-loop containing nucleoside triphosphate hydrolases"/>
    <property type="match status" value="2"/>
</dbReference>
<organism evidence="11 12">
    <name type="scientific">Thalassospira xiamenensis</name>
    <dbReference type="NCBI Taxonomy" id="220697"/>
    <lineage>
        <taxon>Bacteria</taxon>
        <taxon>Pseudomonadati</taxon>
        <taxon>Pseudomonadota</taxon>
        <taxon>Alphaproteobacteria</taxon>
        <taxon>Rhodospirillales</taxon>
        <taxon>Thalassospiraceae</taxon>
        <taxon>Thalassospira</taxon>
    </lineage>
</organism>
<dbReference type="InterPro" id="IPR017871">
    <property type="entry name" value="ABC_transporter-like_CS"/>
</dbReference>
<dbReference type="GO" id="GO:0005524">
    <property type="term" value="F:ATP binding"/>
    <property type="evidence" value="ECO:0007669"/>
    <property type="project" value="UniProtKB-KW"/>
</dbReference>
<comment type="subcellular location">
    <subcellularLocation>
        <location evidence="1">Cell membrane</location>
        <topology evidence="1">Peripheral membrane protein</topology>
    </subcellularLocation>
</comment>
<feature type="domain" description="ABC transporter" evidence="10">
    <location>
        <begin position="26"/>
        <end position="262"/>
    </location>
</feature>
<keyword evidence="4" id="KW-0762">Sugar transport</keyword>
<dbReference type="Pfam" id="PF00005">
    <property type="entry name" value="ABC_tran"/>
    <property type="match status" value="2"/>
</dbReference>
<evidence type="ECO:0000313" key="11">
    <source>
        <dbReference type="EMBL" id="SOC20386.1"/>
    </source>
</evidence>
<dbReference type="PANTHER" id="PTHR43790">
    <property type="entry name" value="CARBOHYDRATE TRANSPORT ATP-BINDING PROTEIN MG119-RELATED"/>
    <property type="match status" value="1"/>
</dbReference>
<dbReference type="PROSITE" id="PS50893">
    <property type="entry name" value="ABC_TRANSPORTER_2"/>
    <property type="match status" value="2"/>
</dbReference>
<dbReference type="AlphaFoldDB" id="A0A285TI66"/>
<protein>
    <submittedName>
        <fullName evidence="11">Monosaccharide ABC transporter ATP-binding protein, CUT2 family</fullName>
    </submittedName>
</protein>
<dbReference type="CDD" id="cd03216">
    <property type="entry name" value="ABC_Carb_Monos_I"/>
    <property type="match status" value="1"/>
</dbReference>
<evidence type="ECO:0000256" key="3">
    <source>
        <dbReference type="ARBA" id="ARBA00022475"/>
    </source>
</evidence>
<keyword evidence="7 11" id="KW-0067">ATP-binding</keyword>
<dbReference type="Proteomes" id="UP000219068">
    <property type="component" value="Unassembled WGS sequence"/>
</dbReference>
<gene>
    <name evidence="11" type="ORF">SAMN05428964_10371</name>
</gene>
<evidence type="ECO:0000256" key="8">
    <source>
        <dbReference type="ARBA" id="ARBA00022967"/>
    </source>
</evidence>
<proteinExistence type="predicted"/>
<dbReference type="CDD" id="cd03215">
    <property type="entry name" value="ABC_Carb_Monos_II"/>
    <property type="match status" value="1"/>
</dbReference>
<name>A0A285TI66_9PROT</name>
<sequence>MSGLASAVFNNVRKTAVSESKSPYLLSMSGITKRYGGVRALDDVSFDTQRGSIHALLGENGAGKSTLIKILSGVVQPDSGTIEIDGKQVSFANPQQANDLGVSCIFQELSLLPDLTVADNIGITRPPRKFGMIDYRAQRRIAEEVLARVGGENIDPMETVSNLSLSRRQMVEIAKALARNPKILILDEATSALTAADVEKVFKMLHRLRDEGMAIIYISHRMPEIAELADTCTVYRNGTKVETFKNGTKSDSAVVEMMIGREYSSVYPAKSSRPAASEPILKVTDFSWNDELNGINLEMRPGEIVGLGGLDGQGQRQLQLGLFGTLIGATGSVEINGEPVKLNSPKMAKADDIGIALVPEDRKYEGLMLSMTVRENLSFAAVENMSRMGVVDTRAEEAAIDEMVELLKIKADGIDGPVGALSGGNQQKVVIGKWLMTKPRIILLNDPTRGIDVGTKQEIYQLLQKLAAEGCAILLYSTDYDELIGCCDRVLVMYDGRIIRTLAGDDLNETNLVSAALNLPEQAAARPKPKKIQGASL</sequence>
<evidence type="ECO:0000259" key="10">
    <source>
        <dbReference type="PROSITE" id="PS50893"/>
    </source>
</evidence>
<evidence type="ECO:0000313" key="12">
    <source>
        <dbReference type="Proteomes" id="UP000219068"/>
    </source>
</evidence>
<evidence type="ECO:0000256" key="4">
    <source>
        <dbReference type="ARBA" id="ARBA00022597"/>
    </source>
</evidence>
<dbReference type="SMART" id="SM00382">
    <property type="entry name" value="AAA"/>
    <property type="match status" value="1"/>
</dbReference>
<keyword evidence="2" id="KW-0813">Transport</keyword>
<evidence type="ECO:0000256" key="1">
    <source>
        <dbReference type="ARBA" id="ARBA00004202"/>
    </source>
</evidence>
<dbReference type="EMBL" id="OBMM01000003">
    <property type="protein sequence ID" value="SOC20386.1"/>
    <property type="molecule type" value="Genomic_DNA"/>
</dbReference>
<accession>A0A285TI66</accession>
<evidence type="ECO:0000256" key="2">
    <source>
        <dbReference type="ARBA" id="ARBA00022448"/>
    </source>
</evidence>
<keyword evidence="5" id="KW-0677">Repeat</keyword>
<keyword evidence="3" id="KW-1003">Cell membrane</keyword>